<dbReference type="AlphaFoldDB" id="A0A7B5UZQ0"/>
<comment type="caution">
    <text evidence="1">The sequence shown here is derived from an EMBL/GenBank/DDBJ whole genome shotgun (WGS) entry which is preliminary data.</text>
</comment>
<evidence type="ECO:0000313" key="2">
    <source>
        <dbReference type="Proteomes" id="UP000521991"/>
    </source>
</evidence>
<name>A0A7B5UZQ0_ECOLX</name>
<reference evidence="1 2" key="1">
    <citation type="submission" date="2020-02" db="EMBL/GenBank/DDBJ databases">
        <authorList>
            <consortium name="PulseNet: The National Subtyping Network for Foodborne Disease Surveillance"/>
            <person name="Tarr C.L."/>
            <person name="Trees E."/>
            <person name="Katz L.S."/>
            <person name="Carleton-Romer H.A."/>
            <person name="Stroika S."/>
            <person name="Kucerova Z."/>
            <person name="Roache K.F."/>
            <person name="Sabol A.L."/>
            <person name="Besser J."/>
            <person name="Gerner-Smidt P."/>
        </authorList>
    </citation>
    <scope>NUCLEOTIDE SEQUENCE [LARGE SCALE GENOMIC DNA]</scope>
    <source>
        <strain evidence="1 2">PNUSAE004166</strain>
    </source>
</reference>
<gene>
    <name evidence="1" type="ORF">BGM66_000017</name>
</gene>
<protein>
    <submittedName>
        <fullName evidence="1">Host cell division inhibitor Icd-like protein</fullName>
    </submittedName>
</protein>
<organism evidence="1 2">
    <name type="scientific">Escherichia coli</name>
    <dbReference type="NCBI Taxonomy" id="562"/>
    <lineage>
        <taxon>Bacteria</taxon>
        <taxon>Pseudomonadati</taxon>
        <taxon>Pseudomonadota</taxon>
        <taxon>Gammaproteobacteria</taxon>
        <taxon>Enterobacterales</taxon>
        <taxon>Enterobacteriaceae</taxon>
        <taxon>Escherichia</taxon>
    </lineage>
</organism>
<dbReference type="InterPro" id="IPR018880">
    <property type="entry name" value="Phage_P4_Ash"/>
</dbReference>
<accession>A0A7B5UZQ0</accession>
<dbReference type="Proteomes" id="UP000521991">
    <property type="component" value="Unassembled WGS sequence"/>
</dbReference>
<dbReference type="Pfam" id="PF10554">
    <property type="entry name" value="Phage_ASH"/>
    <property type="match status" value="1"/>
</dbReference>
<dbReference type="EMBL" id="AASURL010000001">
    <property type="protein sequence ID" value="EFH0363663.1"/>
    <property type="molecule type" value="Genomic_DNA"/>
</dbReference>
<dbReference type="NCBIfam" id="NF033153">
    <property type="entry name" value="phage_ICD_like"/>
    <property type="match status" value="1"/>
</dbReference>
<proteinExistence type="predicted"/>
<sequence length="570" mass="63247">MKRPNVPVQGQGFVQPEISQNDILIRHKAKSRIDSRLFAERIGIKHKSLYSLIQKHKTGLRELGILPFQTERLKTNQHGEREHKFALLNSDQFDYMRHIVSHFAAERMKHVKQYLEEVLSNYRAGGSVRREYPHDAGMAGKTKATTKGSPVEIKEIKRITNYAMSVAGGQGYQPGGRFLVAFNRRGYFSTKSSRANFLAFVCDAFDSSSHVFPRLILFSIKREAAFLFSDESMGLLPVCCSTMASMSSWCCSCRKNFSSSGGKSILISCTAERRSTSHHGADGCYSFYGVREAKADRYRFLGEINRRGYLSRNASSANRFGLVRGEGLSKDSRSRRTFSRWRSSMDNAISCNSSFVIVCTRKAVRCSTSYHSAGIFYGCNLRDDSGRFATYCININNVMLLCAFKENAGIFRTNFSRNTSDHLSKKAAYTEAIPYKTGIGITTPQELEAIHDAPASFFVSAHTHTSTMVGCMGPTSVGLVSSNASCGNPVQSTASELTTSGGGYNPKVRGAFHMAVSARPYFVWRFIAVGASDHQIIHVTAWTELEARNRCPSGCVAVFAARIRQEASHG</sequence>
<evidence type="ECO:0000313" key="1">
    <source>
        <dbReference type="EMBL" id="EFH0363663.1"/>
    </source>
</evidence>